<keyword evidence="6" id="KW-0814">Transposable element</keyword>
<dbReference type="InterPro" id="IPR001207">
    <property type="entry name" value="Transposase_mutator"/>
</dbReference>
<evidence type="ECO:0000256" key="4">
    <source>
        <dbReference type="ARBA" id="ARBA00023125"/>
    </source>
</evidence>
<keyword evidence="3 6" id="KW-0815">Transposition</keyword>
<dbReference type="GO" id="GO:0003677">
    <property type="term" value="F:DNA binding"/>
    <property type="evidence" value="ECO:0007669"/>
    <property type="project" value="UniProtKB-UniRule"/>
</dbReference>
<name>D5X8G8_THEPJ</name>
<dbReference type="NCBIfam" id="NF033543">
    <property type="entry name" value="transpos_IS256"/>
    <property type="match status" value="1"/>
</dbReference>
<keyword evidence="8" id="KW-1185">Reference proteome</keyword>
<evidence type="ECO:0000256" key="3">
    <source>
        <dbReference type="ARBA" id="ARBA00022578"/>
    </source>
</evidence>
<dbReference type="GO" id="GO:0004803">
    <property type="term" value="F:transposase activity"/>
    <property type="evidence" value="ECO:0007669"/>
    <property type="project" value="UniProtKB-UniRule"/>
</dbReference>
<dbReference type="GO" id="GO:0006313">
    <property type="term" value="P:DNA transposition"/>
    <property type="evidence" value="ECO:0007669"/>
    <property type="project" value="UniProtKB-UniRule"/>
</dbReference>
<dbReference type="PANTHER" id="PTHR33217">
    <property type="entry name" value="TRANSPOSASE FOR INSERTION SEQUENCE ELEMENT IS1081"/>
    <property type="match status" value="1"/>
</dbReference>
<evidence type="ECO:0000313" key="7">
    <source>
        <dbReference type="EMBL" id="ADG82844.1"/>
    </source>
</evidence>
<dbReference type="OrthoDB" id="9779930at2"/>
<dbReference type="AlphaFoldDB" id="D5X8G8"/>
<evidence type="ECO:0000256" key="6">
    <source>
        <dbReference type="RuleBase" id="RU365089"/>
    </source>
</evidence>
<comment type="function">
    <text evidence="1 6">Required for the transposition of the insertion element.</text>
</comment>
<comment type="similarity">
    <text evidence="2 6">Belongs to the transposase mutator family.</text>
</comment>
<dbReference type="Proteomes" id="UP000002377">
    <property type="component" value="Chromosome"/>
</dbReference>
<dbReference type="STRING" id="635013.TherJR_1999"/>
<keyword evidence="4 6" id="KW-0238">DNA-binding</keyword>
<evidence type="ECO:0000256" key="2">
    <source>
        <dbReference type="ARBA" id="ARBA00010961"/>
    </source>
</evidence>
<reference evidence="7 8" key="1">
    <citation type="submission" date="2010-05" db="EMBL/GenBank/DDBJ databases">
        <title>Complete sequence of Thermincola sp. JR.</title>
        <authorList>
            <consortium name="US DOE Joint Genome Institute"/>
            <person name="Lucas S."/>
            <person name="Copeland A."/>
            <person name="Lapidus A."/>
            <person name="Cheng J.-F."/>
            <person name="Bruce D."/>
            <person name="Goodwin L."/>
            <person name="Pitluck S."/>
            <person name="Chertkov O."/>
            <person name="Detter J.C."/>
            <person name="Han C."/>
            <person name="Tapia R."/>
            <person name="Land M."/>
            <person name="Hauser L."/>
            <person name="Kyrpides N."/>
            <person name="Mikhailova N."/>
            <person name="Hazen T.C."/>
            <person name="Woyke T."/>
        </authorList>
    </citation>
    <scope>NUCLEOTIDE SEQUENCE [LARGE SCALE GENOMIC DNA]</scope>
    <source>
        <strain evidence="7 8">JR</strain>
    </source>
</reference>
<proteinExistence type="inferred from homology"/>
<dbReference type="Pfam" id="PF00872">
    <property type="entry name" value="Transposase_mut"/>
    <property type="match status" value="1"/>
</dbReference>
<keyword evidence="5 6" id="KW-0233">DNA recombination</keyword>
<dbReference type="RefSeq" id="WP_013120852.1">
    <property type="nucleotide sequence ID" value="NC_014152.1"/>
</dbReference>
<dbReference type="EMBL" id="CP002028">
    <property type="protein sequence ID" value="ADG82844.1"/>
    <property type="molecule type" value="Genomic_DNA"/>
</dbReference>
<dbReference type="eggNOG" id="COG3328">
    <property type="taxonomic scope" value="Bacteria"/>
</dbReference>
<dbReference type="KEGG" id="tjr:TherJR_1999"/>
<gene>
    <name evidence="7" type="ordered locus">TherJR_1999</name>
</gene>
<dbReference type="PANTHER" id="PTHR33217:SF5">
    <property type="entry name" value="MUTATOR FAMILY TRANSPOSASE"/>
    <property type="match status" value="1"/>
</dbReference>
<organism evidence="7 8">
    <name type="scientific">Thermincola potens (strain JR)</name>
    <dbReference type="NCBI Taxonomy" id="635013"/>
    <lineage>
        <taxon>Bacteria</taxon>
        <taxon>Bacillati</taxon>
        <taxon>Bacillota</taxon>
        <taxon>Clostridia</taxon>
        <taxon>Eubacteriales</taxon>
        <taxon>Thermincolaceae</taxon>
        <taxon>Thermincola</taxon>
    </lineage>
</organism>
<evidence type="ECO:0000256" key="5">
    <source>
        <dbReference type="ARBA" id="ARBA00023172"/>
    </source>
</evidence>
<evidence type="ECO:0000256" key="1">
    <source>
        <dbReference type="ARBA" id="ARBA00002190"/>
    </source>
</evidence>
<accession>D5X8G8</accession>
<protein>
    <recommendedName>
        <fullName evidence="6">Mutator family transposase</fullName>
    </recommendedName>
</protein>
<evidence type="ECO:0000313" key="8">
    <source>
        <dbReference type="Proteomes" id="UP000002377"/>
    </source>
</evidence>
<dbReference type="HOGENOM" id="CLU_036805_2_0_9"/>
<sequence>MDFFTDDQIRQLIKERNLKTAADVQNMLKEMFGKTLQQMLEAELENELGYSKYNTKDKKTSNSRNGYSTKKIRSDLGEIELNIPRDRNGEFEPVVVKKHQRDVSGIEEQIISMYAKGMTVRDIQDHLHNIYGIEASPTLISNITDKLLPVIREWQNRPLQEIYTVVFLDAIHYKVRLEGQVVNKAAYMVIGIDIEGKKDVLGIWIGENESAKFWLNVLNELRNRGVQDILIMSVDNLTGISDAIAACFPETEIQKCIVHQIRNSTRYVSYKDLKQFTADLKPVYKAATEEEGLMMLDEFENKWGSKYPLAIKSWRKNWHEIATFFKYPPEIRKIIYTTNIIEGYHRQLRKVTKSKSIFPNDEALLKMLYLATKDVTRKWITRIQNWGTILAQFSIYFEERLTNYLK</sequence>